<dbReference type="InParanoid" id="A0A2K2CPB6"/>
<dbReference type="EMBL" id="CM000883">
    <property type="protein sequence ID" value="PNT63862.1"/>
    <property type="molecule type" value="Genomic_DNA"/>
</dbReference>
<dbReference type="EnsemblPlants" id="PNT63862">
    <property type="protein sequence ID" value="PNT63862"/>
    <property type="gene ID" value="BRADI_4g21841v3"/>
</dbReference>
<accession>A0A2K2CPB6</accession>
<reference evidence="2 3" key="1">
    <citation type="journal article" date="2010" name="Nature">
        <title>Genome sequencing and analysis of the model grass Brachypodium distachyon.</title>
        <authorList>
            <consortium name="International Brachypodium Initiative"/>
        </authorList>
    </citation>
    <scope>NUCLEOTIDE SEQUENCE [LARGE SCALE GENOMIC DNA]</scope>
    <source>
        <strain evidence="2 3">Bd21</strain>
    </source>
</reference>
<keyword evidence="4" id="KW-1185">Reference proteome</keyword>
<sequence>MNSRPHASDFVFRVAPTDRGSARRGADRPAAPASIPAVPSPSLGRQGTLALHLSSLFSSPNSPNPRTKFAVPPLTPASSSRQSLRSFRAHQEFRLSFLVLPDLFPLWVSRQIERMDFIFSKSGEVLPRGRPQRRPSPSPLSASGYSLYLYLYSSSIGCF</sequence>
<organism evidence="2">
    <name type="scientific">Brachypodium distachyon</name>
    <name type="common">Purple false brome</name>
    <name type="synonym">Trachynia distachya</name>
    <dbReference type="NCBI Taxonomy" id="15368"/>
    <lineage>
        <taxon>Eukaryota</taxon>
        <taxon>Viridiplantae</taxon>
        <taxon>Streptophyta</taxon>
        <taxon>Embryophyta</taxon>
        <taxon>Tracheophyta</taxon>
        <taxon>Spermatophyta</taxon>
        <taxon>Magnoliopsida</taxon>
        <taxon>Liliopsida</taxon>
        <taxon>Poales</taxon>
        <taxon>Poaceae</taxon>
        <taxon>BOP clade</taxon>
        <taxon>Pooideae</taxon>
        <taxon>Stipodae</taxon>
        <taxon>Brachypodieae</taxon>
        <taxon>Brachypodium</taxon>
    </lineage>
</organism>
<evidence type="ECO:0000313" key="2">
    <source>
        <dbReference type="EMBL" id="PNT63862.1"/>
    </source>
</evidence>
<evidence type="ECO:0000313" key="4">
    <source>
        <dbReference type="Proteomes" id="UP000008810"/>
    </source>
</evidence>
<reference evidence="3" key="3">
    <citation type="submission" date="2018-08" db="UniProtKB">
        <authorList>
            <consortium name="EnsemblPlants"/>
        </authorList>
    </citation>
    <scope>IDENTIFICATION</scope>
    <source>
        <strain evidence="3">cv. Bd21</strain>
    </source>
</reference>
<feature type="compositionally biased region" description="Low complexity" evidence="1">
    <location>
        <begin position="28"/>
        <end position="42"/>
    </location>
</feature>
<protein>
    <submittedName>
        <fullName evidence="2 3">Uncharacterized protein</fullName>
    </submittedName>
</protein>
<feature type="region of interest" description="Disordered" evidence="1">
    <location>
        <begin position="1"/>
        <end position="43"/>
    </location>
</feature>
<evidence type="ECO:0000256" key="1">
    <source>
        <dbReference type="SAM" id="MobiDB-lite"/>
    </source>
</evidence>
<dbReference type="Gramene" id="PNT63862">
    <property type="protein sequence ID" value="PNT63862"/>
    <property type="gene ID" value="BRADI_4g21841v3"/>
</dbReference>
<dbReference type="Proteomes" id="UP000008810">
    <property type="component" value="Chromosome 4"/>
</dbReference>
<proteinExistence type="predicted"/>
<name>A0A2K2CPB6_BRADI</name>
<reference evidence="2" key="2">
    <citation type="submission" date="2017-06" db="EMBL/GenBank/DDBJ databases">
        <title>WGS assembly of Brachypodium distachyon.</title>
        <authorList>
            <consortium name="The International Brachypodium Initiative"/>
            <person name="Lucas S."/>
            <person name="Harmon-Smith M."/>
            <person name="Lail K."/>
            <person name="Tice H."/>
            <person name="Grimwood J."/>
            <person name="Bruce D."/>
            <person name="Barry K."/>
            <person name="Shu S."/>
            <person name="Lindquist E."/>
            <person name="Wang M."/>
            <person name="Pitluck S."/>
            <person name="Vogel J.P."/>
            <person name="Garvin D.F."/>
            <person name="Mockler T.C."/>
            <person name="Schmutz J."/>
            <person name="Rokhsar D."/>
            <person name="Bevan M.W."/>
        </authorList>
    </citation>
    <scope>NUCLEOTIDE SEQUENCE</scope>
    <source>
        <strain evidence="2">Bd21</strain>
    </source>
</reference>
<feature type="region of interest" description="Disordered" evidence="1">
    <location>
        <begin position="58"/>
        <end position="79"/>
    </location>
</feature>
<gene>
    <name evidence="2" type="ORF">BRADI_4g21841v3</name>
</gene>
<evidence type="ECO:0000313" key="3">
    <source>
        <dbReference type="EnsemblPlants" id="PNT63862"/>
    </source>
</evidence>
<dbReference type="AlphaFoldDB" id="A0A2K2CPB6"/>